<organism evidence="3 4">
    <name type="scientific">Noviherbaspirillum humi</name>
    <dbReference type="NCBI Taxonomy" id="1688639"/>
    <lineage>
        <taxon>Bacteria</taxon>
        <taxon>Pseudomonadati</taxon>
        <taxon>Pseudomonadota</taxon>
        <taxon>Betaproteobacteria</taxon>
        <taxon>Burkholderiales</taxon>
        <taxon>Oxalobacteraceae</taxon>
        <taxon>Noviherbaspirillum</taxon>
    </lineage>
</organism>
<keyword evidence="1" id="KW-0479">Metal-binding</keyword>
<dbReference type="InterPro" id="IPR000428">
    <property type="entry name" value="Cu-bd"/>
</dbReference>
<proteinExistence type="predicted"/>
<keyword evidence="4" id="KW-1185">Reference proteome</keyword>
<dbReference type="GO" id="GO:0005507">
    <property type="term" value="F:copper ion binding"/>
    <property type="evidence" value="ECO:0007669"/>
    <property type="project" value="InterPro"/>
</dbReference>
<name>A0A239CHF0_9BURK</name>
<dbReference type="EMBL" id="FZOT01000001">
    <property type="protein sequence ID" value="SNS19635.1"/>
    <property type="molecule type" value="Genomic_DNA"/>
</dbReference>
<dbReference type="InterPro" id="IPR036163">
    <property type="entry name" value="HMA_dom_sf"/>
</dbReference>
<dbReference type="GO" id="GO:0006825">
    <property type="term" value="P:copper ion transport"/>
    <property type="evidence" value="ECO:0007669"/>
    <property type="project" value="InterPro"/>
</dbReference>
<dbReference type="OrthoDB" id="9813965at2"/>
<dbReference type="PRINTS" id="PR00944">
    <property type="entry name" value="CUEXPORT"/>
</dbReference>
<dbReference type="PROSITE" id="PS50846">
    <property type="entry name" value="HMA_2"/>
    <property type="match status" value="1"/>
</dbReference>
<evidence type="ECO:0000259" key="2">
    <source>
        <dbReference type="PROSITE" id="PS50846"/>
    </source>
</evidence>
<dbReference type="Proteomes" id="UP000198284">
    <property type="component" value="Unassembled WGS sequence"/>
</dbReference>
<feature type="domain" description="HMA" evidence="2">
    <location>
        <begin position="1"/>
        <end position="63"/>
    </location>
</feature>
<dbReference type="PROSITE" id="PS01047">
    <property type="entry name" value="HMA_1"/>
    <property type="match status" value="1"/>
</dbReference>
<dbReference type="Gene3D" id="3.30.70.100">
    <property type="match status" value="1"/>
</dbReference>
<gene>
    <name evidence="3" type="ORF">SAMN06265795_101469</name>
</gene>
<dbReference type="AlphaFoldDB" id="A0A239CHF0"/>
<dbReference type="SUPFAM" id="SSF55008">
    <property type="entry name" value="HMA, heavy metal-associated domain"/>
    <property type="match status" value="1"/>
</dbReference>
<dbReference type="Pfam" id="PF00403">
    <property type="entry name" value="HMA"/>
    <property type="match status" value="1"/>
</dbReference>
<dbReference type="InterPro" id="IPR006121">
    <property type="entry name" value="HMA_dom"/>
</dbReference>
<evidence type="ECO:0000313" key="4">
    <source>
        <dbReference type="Proteomes" id="UP000198284"/>
    </source>
</evidence>
<reference evidence="3 4" key="1">
    <citation type="submission" date="2017-06" db="EMBL/GenBank/DDBJ databases">
        <authorList>
            <person name="Kim H.J."/>
            <person name="Triplett B.A."/>
        </authorList>
    </citation>
    <scope>NUCLEOTIDE SEQUENCE [LARGE SCALE GENOMIC DNA]</scope>
    <source>
        <strain evidence="3 4">U15</strain>
    </source>
</reference>
<accession>A0A239CHF0</accession>
<evidence type="ECO:0000256" key="1">
    <source>
        <dbReference type="ARBA" id="ARBA00022723"/>
    </source>
</evidence>
<evidence type="ECO:0000313" key="3">
    <source>
        <dbReference type="EMBL" id="SNS19635.1"/>
    </source>
</evidence>
<sequence>MYEFNVQGMSCSHCVNAVTRSIQEVDSAAKVDVDLARHKVRVESSREADKIQAAIVDAGYTVSGAAH</sequence>
<dbReference type="CDD" id="cd00371">
    <property type="entry name" value="HMA"/>
    <property type="match status" value="1"/>
</dbReference>
<dbReference type="RefSeq" id="WP_089397666.1">
    <property type="nucleotide sequence ID" value="NZ_FZOT01000001.1"/>
</dbReference>
<protein>
    <submittedName>
        <fullName evidence="3">Copper chaperone</fullName>
    </submittedName>
</protein>
<dbReference type="InterPro" id="IPR017969">
    <property type="entry name" value="Heavy-metal-associated_CS"/>
</dbReference>